<dbReference type="AlphaFoldDB" id="A0AAI9CAI1"/>
<proteinExistence type="predicted"/>
<dbReference type="Proteomes" id="UP001214521">
    <property type="component" value="Unassembled WGS sequence"/>
</dbReference>
<evidence type="ECO:0000313" key="2">
    <source>
        <dbReference type="EMBL" id="EKT4440951.1"/>
    </source>
</evidence>
<evidence type="ECO:0000256" key="1">
    <source>
        <dbReference type="SAM" id="SignalP"/>
    </source>
</evidence>
<organism evidence="2 3">
    <name type="scientific">Stenotrophomonas maltophilia</name>
    <name type="common">Pseudomonas maltophilia</name>
    <name type="synonym">Xanthomonas maltophilia</name>
    <dbReference type="NCBI Taxonomy" id="40324"/>
    <lineage>
        <taxon>Bacteria</taxon>
        <taxon>Pseudomonadati</taxon>
        <taxon>Pseudomonadota</taxon>
        <taxon>Gammaproteobacteria</taxon>
        <taxon>Lysobacterales</taxon>
        <taxon>Lysobacteraceae</taxon>
        <taxon>Stenotrophomonas</taxon>
        <taxon>Stenotrophomonas maltophilia group</taxon>
    </lineage>
</organism>
<sequence length="102" mass="10674">MPKTLLASLATALLLTACSAGPSANKAEDAMLVFVKANGSDDARLTKFSLGKCEQGDGGYNCPVQARVLAMNGRFDEDFNGVFTFAEVGGAWKVIGVVSRTL</sequence>
<name>A0AAI9CAI1_STEMA</name>
<feature type="signal peptide" evidence="1">
    <location>
        <begin position="1"/>
        <end position="20"/>
    </location>
</feature>
<keyword evidence="1" id="KW-0732">Signal</keyword>
<reference evidence="2" key="1">
    <citation type="submission" date="2022-07" db="EMBL/GenBank/DDBJ databases">
        <authorList>
            <consortium name="Clinical and Environmental Microbiology Branch: Whole genome sequencing antimicrobial resistance pathogens in the healthcare setting"/>
        </authorList>
    </citation>
    <scope>NUCLEOTIDE SEQUENCE</scope>
    <source>
        <strain evidence="2">Stenotrophomonas_maltophilia_2021CK-00905</strain>
    </source>
</reference>
<dbReference type="PROSITE" id="PS51257">
    <property type="entry name" value="PROKAR_LIPOPROTEIN"/>
    <property type="match status" value="1"/>
</dbReference>
<dbReference type="RefSeq" id="WP_032956548.1">
    <property type="nucleotide sequence ID" value="NZ_JBFCWN010000003.1"/>
</dbReference>
<evidence type="ECO:0008006" key="4">
    <source>
        <dbReference type="Google" id="ProtNLM"/>
    </source>
</evidence>
<gene>
    <name evidence="2" type="ORF">QEK83_001598</name>
</gene>
<evidence type="ECO:0000313" key="3">
    <source>
        <dbReference type="Proteomes" id="UP001214521"/>
    </source>
</evidence>
<comment type="caution">
    <text evidence="2">The sequence shown here is derived from an EMBL/GenBank/DDBJ whole genome shotgun (WGS) entry which is preliminary data.</text>
</comment>
<feature type="chain" id="PRO_5042593083" description="Lipoprotein" evidence="1">
    <location>
        <begin position="21"/>
        <end position="102"/>
    </location>
</feature>
<protein>
    <recommendedName>
        <fullName evidence="4">Lipoprotein</fullName>
    </recommendedName>
</protein>
<dbReference type="EMBL" id="ABLOMU010000012">
    <property type="protein sequence ID" value="EKT4440951.1"/>
    <property type="molecule type" value="Genomic_DNA"/>
</dbReference>
<accession>A0AAI9CAI1</accession>